<dbReference type="SUPFAM" id="SSF53474">
    <property type="entry name" value="alpha/beta-Hydrolases"/>
    <property type="match status" value="1"/>
</dbReference>
<accession>A0A1I5QRT4</accession>
<dbReference type="InterPro" id="IPR050583">
    <property type="entry name" value="Mycobacterial_A85_antigen"/>
</dbReference>
<dbReference type="AlphaFoldDB" id="A0A1I5QRT4"/>
<keyword evidence="1" id="KW-0732">Signal</keyword>
<proteinExistence type="predicted"/>
<feature type="signal peptide" evidence="1">
    <location>
        <begin position="1"/>
        <end position="24"/>
    </location>
</feature>
<sequence>MKRKIRSIFAAALSVMVLSGCGNKAPEPQVSPAATEYKWEFAMKNTGIDELKTECDQKGSVVSLEYDTPAYAVNDLLGLNETIHKKMSVYLPYNYDESQTYNVLYLLHGTEGDADGPMEDFWLVQWGSETLNVLDNMIKNGLCDPLIVVCPTYYSMVDGHELGDNEAKALAEKRSDSYIYTSEAEDGGEVDNSQNIWPVYFGQELRNNIIPTVESTYSTYARKDVSESNLVATRDHRAFAGLSRGSMTVARSGLTDNADIFAYFGNYSGIWQEFETFRTALTQDYKDYPIKFWYNGNGKMDFAKPNHDEFMDKVKAEMPDTFTDGENFAYVVLKDGAHIYKSWLVDLYNSLLVFYK</sequence>
<gene>
    <name evidence="2" type="ORF">SAMN04487928_102243</name>
</gene>
<feature type="chain" id="PRO_5038529583" evidence="1">
    <location>
        <begin position="25"/>
        <end position="356"/>
    </location>
</feature>
<dbReference type="Pfam" id="PF00756">
    <property type="entry name" value="Esterase"/>
    <property type="match status" value="1"/>
</dbReference>
<dbReference type="GO" id="GO:0016747">
    <property type="term" value="F:acyltransferase activity, transferring groups other than amino-acyl groups"/>
    <property type="evidence" value="ECO:0007669"/>
    <property type="project" value="TreeGrafter"/>
</dbReference>
<keyword evidence="3" id="KW-1185">Reference proteome</keyword>
<evidence type="ECO:0000313" key="2">
    <source>
        <dbReference type="EMBL" id="SFP48546.1"/>
    </source>
</evidence>
<evidence type="ECO:0000313" key="3">
    <source>
        <dbReference type="Proteomes" id="UP000182624"/>
    </source>
</evidence>
<dbReference type="InterPro" id="IPR000801">
    <property type="entry name" value="Esterase-like"/>
</dbReference>
<reference evidence="3" key="1">
    <citation type="submission" date="2016-10" db="EMBL/GenBank/DDBJ databases">
        <authorList>
            <person name="Varghese N."/>
            <person name="Submissions S."/>
        </authorList>
    </citation>
    <scope>NUCLEOTIDE SEQUENCE [LARGE SCALE GENOMIC DNA]</scope>
    <source>
        <strain evidence="3">P18</strain>
    </source>
</reference>
<dbReference type="EMBL" id="FOXO01000002">
    <property type="protein sequence ID" value="SFP48546.1"/>
    <property type="molecule type" value="Genomic_DNA"/>
</dbReference>
<dbReference type="PANTHER" id="PTHR48098:SF1">
    <property type="entry name" value="DIACYLGLYCEROL ACYLTRANSFERASE_MYCOLYLTRANSFERASE AG85A"/>
    <property type="match status" value="1"/>
</dbReference>
<dbReference type="PANTHER" id="PTHR48098">
    <property type="entry name" value="ENTEROCHELIN ESTERASE-RELATED"/>
    <property type="match status" value="1"/>
</dbReference>
<name>A0A1I5QRT4_9FIRM</name>
<dbReference type="InterPro" id="IPR029058">
    <property type="entry name" value="AB_hydrolase_fold"/>
</dbReference>
<dbReference type="RefSeq" id="WP_074883813.1">
    <property type="nucleotide sequence ID" value="NZ_FOXO01000002.1"/>
</dbReference>
<organism evidence="2 3">
    <name type="scientific">Butyrivibrio proteoclasticus</name>
    <dbReference type="NCBI Taxonomy" id="43305"/>
    <lineage>
        <taxon>Bacteria</taxon>
        <taxon>Bacillati</taxon>
        <taxon>Bacillota</taxon>
        <taxon>Clostridia</taxon>
        <taxon>Lachnospirales</taxon>
        <taxon>Lachnospiraceae</taxon>
        <taxon>Butyrivibrio</taxon>
    </lineage>
</organism>
<dbReference type="PROSITE" id="PS51257">
    <property type="entry name" value="PROKAR_LIPOPROTEIN"/>
    <property type="match status" value="1"/>
</dbReference>
<dbReference type="Proteomes" id="UP000182624">
    <property type="component" value="Unassembled WGS sequence"/>
</dbReference>
<evidence type="ECO:0000256" key="1">
    <source>
        <dbReference type="SAM" id="SignalP"/>
    </source>
</evidence>
<protein>
    <submittedName>
        <fullName evidence="2">Putative esterase</fullName>
    </submittedName>
</protein>
<dbReference type="Gene3D" id="3.40.50.1820">
    <property type="entry name" value="alpha/beta hydrolase"/>
    <property type="match status" value="1"/>
</dbReference>